<comment type="caution">
    <text evidence="2">The sequence shown here is derived from an EMBL/GenBank/DDBJ whole genome shotgun (WGS) entry which is preliminary data.</text>
</comment>
<evidence type="ECO:0000256" key="1">
    <source>
        <dbReference type="SAM" id="MobiDB-lite"/>
    </source>
</evidence>
<name>A0AAD7IMA3_9AGAR</name>
<evidence type="ECO:0000313" key="3">
    <source>
        <dbReference type="Proteomes" id="UP001215598"/>
    </source>
</evidence>
<keyword evidence="3" id="KW-1185">Reference proteome</keyword>
<gene>
    <name evidence="2" type="ORF">B0H16DRAFT_1854939</name>
</gene>
<proteinExistence type="predicted"/>
<dbReference type="EMBL" id="JARKIB010000080">
    <property type="protein sequence ID" value="KAJ7746396.1"/>
    <property type="molecule type" value="Genomic_DNA"/>
</dbReference>
<protein>
    <submittedName>
        <fullName evidence="2">Uncharacterized protein</fullName>
    </submittedName>
</protein>
<accession>A0AAD7IMA3</accession>
<dbReference type="Proteomes" id="UP001215598">
    <property type="component" value="Unassembled WGS sequence"/>
</dbReference>
<dbReference type="AlphaFoldDB" id="A0AAD7IMA3"/>
<evidence type="ECO:0000313" key="2">
    <source>
        <dbReference type="EMBL" id="KAJ7746396.1"/>
    </source>
</evidence>
<feature type="region of interest" description="Disordered" evidence="1">
    <location>
        <begin position="123"/>
        <end position="175"/>
    </location>
</feature>
<organism evidence="2 3">
    <name type="scientific">Mycena metata</name>
    <dbReference type="NCBI Taxonomy" id="1033252"/>
    <lineage>
        <taxon>Eukaryota</taxon>
        <taxon>Fungi</taxon>
        <taxon>Dikarya</taxon>
        <taxon>Basidiomycota</taxon>
        <taxon>Agaricomycotina</taxon>
        <taxon>Agaricomycetes</taxon>
        <taxon>Agaricomycetidae</taxon>
        <taxon>Agaricales</taxon>
        <taxon>Marasmiineae</taxon>
        <taxon>Mycenaceae</taxon>
        <taxon>Mycena</taxon>
    </lineage>
</organism>
<sequence length="271" mass="29568">MGSFRGMRTSLGSSSVLSRCFFSEDCEDSESPPTVKIRGFALNRSAARRKAHRSEGGNVGKRRGANHTDPAQYGRATLNAQKGRYCESFCIFTHKFAMMLIIIDGGKHIYKVVNRAVDSPLPPQQTFPLAARPGGPPGRQPRRTTTKSATATKKGKKPQHSRGLTEPKTRAERRHYHGNANDIREGLHSSWSPIIPAAGAVEGWTRTGPLINQCPEMGHETAGPASYSWPNFRLRWLPGAGSQPSCSLVVGPGLKTFGSNQKHVNIRVVVS</sequence>
<reference evidence="2" key="1">
    <citation type="submission" date="2023-03" db="EMBL/GenBank/DDBJ databases">
        <title>Massive genome expansion in bonnet fungi (Mycena s.s.) driven by repeated elements and novel gene families across ecological guilds.</title>
        <authorList>
            <consortium name="Lawrence Berkeley National Laboratory"/>
            <person name="Harder C.B."/>
            <person name="Miyauchi S."/>
            <person name="Viragh M."/>
            <person name="Kuo A."/>
            <person name="Thoen E."/>
            <person name="Andreopoulos B."/>
            <person name="Lu D."/>
            <person name="Skrede I."/>
            <person name="Drula E."/>
            <person name="Henrissat B."/>
            <person name="Morin E."/>
            <person name="Kohler A."/>
            <person name="Barry K."/>
            <person name="LaButti K."/>
            <person name="Morin E."/>
            <person name="Salamov A."/>
            <person name="Lipzen A."/>
            <person name="Mereny Z."/>
            <person name="Hegedus B."/>
            <person name="Baldrian P."/>
            <person name="Stursova M."/>
            <person name="Weitz H."/>
            <person name="Taylor A."/>
            <person name="Grigoriev I.V."/>
            <person name="Nagy L.G."/>
            <person name="Martin F."/>
            <person name="Kauserud H."/>
        </authorList>
    </citation>
    <scope>NUCLEOTIDE SEQUENCE</scope>
    <source>
        <strain evidence="2">CBHHK182m</strain>
    </source>
</reference>
<feature type="region of interest" description="Disordered" evidence="1">
    <location>
        <begin position="46"/>
        <end position="73"/>
    </location>
</feature>